<dbReference type="InterPro" id="IPR026453">
    <property type="entry name" value="PGF_pre_PGF"/>
</dbReference>
<proteinExistence type="predicted"/>
<evidence type="ECO:0000313" key="4">
    <source>
        <dbReference type="Proteomes" id="UP000006565"/>
    </source>
</evidence>
<gene>
    <name evidence="3" type="ordered locus">Mpet_1215</name>
</gene>
<dbReference type="InterPro" id="IPR015943">
    <property type="entry name" value="WD40/YVTN_repeat-like_dom_sf"/>
</dbReference>
<dbReference type="eggNOG" id="arCOG03504">
    <property type="taxonomic scope" value="Archaea"/>
</dbReference>
<organism evidence="3 4">
    <name type="scientific">Methanolacinia petrolearia (strain DSM 11571 / OCM 486 / SEBR 4847)</name>
    <name type="common">Methanoplanus petrolearius</name>
    <dbReference type="NCBI Taxonomy" id="679926"/>
    <lineage>
        <taxon>Archaea</taxon>
        <taxon>Methanobacteriati</taxon>
        <taxon>Methanobacteriota</taxon>
        <taxon>Stenosarchaea group</taxon>
        <taxon>Methanomicrobia</taxon>
        <taxon>Methanomicrobiales</taxon>
        <taxon>Methanomicrobiaceae</taxon>
        <taxon>Methanolacinia</taxon>
    </lineage>
</organism>
<sequence>MIIPASAGTILPDTIGTDSLSSFCLNVANNGGASANIYDDGTYAMCFKESSQNGLTFETGDSIDTDEIGESISGSSTSGSFYLNFYGSEGGVQKVILMVAVNGTIQDNFSAHFEATGYNVGYNSTSLYGDLHSLTTSDISYETGVSESFEKDDFTYGPQVTRPPETTAIYNGQDTGNTEENFSVMFVDTGLGILGNKIGDYTSIANSGLNNAGKLKVDYQVENLGESMMVVDAYGWIYSGSDDPSSPNPSISWTNIGTDGELKILNQTSASVEPVVSFTSNVTSGDAPLSVQFNDTSSGSPTSWSWDFGDGSSSTEQNATHTYSGAGTYSVNLTATNSGGISNSTVVSDYITVSISPGSLLADSAWPEFGYDSNNSGQSPYDGPQTATLKWGPVSLGIMTYLGGVAIGSDGVLYVPTQSGLFALDPDTHETKWCFSPGPQIDSIPAISSDGTIYVGAVGGYLYALSSEGSEIWNMTEAGNYITSPAIGPNGIIYSAYKSNFNAIYPDGTIKWNTTLGASVSYNSPAIGSDGTIYVGSDDKNLYAINPDDGSVKWNYSTGDKIRTSPAIGLDGTIYVGSSDGALYAINPDKTVKWIYDANNNYGADFKYCSPVIGPDGTIYIGSYGDSLLFAINPDGTEKWTLDTEKYVKSITIGNDGTIYFGSYTSASTTSSFIYAVNPDKSIKWKLPLADNWYSSPTIDSDGTLYIGSYANGNLYAIENVVDFTTTDNTFGAGSLTVQFSGFSSRTVSSSSWYWEFGDGTNYTGQNPPAHTYFSDGSYTVNLTITDQDSGEAFTASKPGYVMVYAAPEANFSADVTSGQVPMTVSFTDTSLNTPAEWLWDFGDIGIGNTSELQNPTHTYLSSGEYTVKLYVKNPAGSDTFSSTISVVAQATPVVEFEASVTEGQAPLDVTFTDLSENSPFLSWEWDLNGDGVIDSTDQNTTHTYDVYGIYNVSLTVTNYGGNSNVTKTIIVGKQDQPVAAFEANKTVGMPPLSVSFTDNSTGYNITSWHWDFGNGNTSAEQNPVYIFESEGNYSVSLNVTNDGGSNVTLSRIVVRDMLTPVANFTVNRTYGMSPLPIKFIDDSEFEPISWEWDFGDGTSSTEQNPVHTYTKNGNFTVTLKATNDAGSDTITKTDYIKSSYTNARPLPLNQSLNLYVANDEGVKYNIENGVTNEAKGYQDYVFVNNTYFMLYTESVGGVNALHVSNDPSVKYGQVTKTTNGSGEFWITHTGGQPNMHDGVLLLAVNGTIPDDFSVHIRSSGYDFEPPMASGLNDNNIGPLTYVKGAVNQTFTREDFIYGPQNWRPHRFGAYNVFQGQDMSDTSNTFELMFIDLDVGCTQTVSDGYIKVEYEFNNLTTFAVFNAYGWYNASNHGTGFVMSSTGTEYQVFGTTEPPVVGFDVSTMIGTALEPVQFNDTSSGMPYSWYWDFGDGITSTEQNPEHIYTEPGVYTVNLTATNYVGSNTTSTEIKQISGKLPEPSFTADVKSGVSPFEVNFTDTSTNSPVSWEWDFGDGTTSTEQNPAHWYAPGLYTVSLSVGNNGGNSTHTEEEYIVVTGNSSADRIVNSGFETGDNTGWELGSSAAISTAQVHSGNYSGYINYHGYVDSDCSIAQNFDLTDVSSISFWGYVTGAMDGYPQYYKIYIDDELVQTDKCSGPYTWTEYNVSIEKYVGVHEVKIGYDNGGITIDSYIDDLSTVTETSEPVSHFVAKSNTKGEYPLKVQFTDASSNYPTEWAWDFDGDGKIDSKEQSPAYTFENVGNYSVTLTTKNEKGDSSSARKNYITVKGVQKLTKDVSIKNNGTLTNSSTGSKQYTVNQSEVQVSGNNIIVDSGSYTITIKSDKTPTTNGDSLVSDVTGIELETDPVEAVLDELGNVSGSVDIELNDLPEDSGLEVTIEKGNSGSGTAFQIAASSSGLNVDNVAYTMNIVKSNLTNGKEIKEARITMSVPESWVEANGGIESIKIIRIAEDGKKEVLNTTYIGTSNGIMTFEGYSPNGLSMFGLAATTQQPEVTASLASIPASGGGTSAIGIDSAENLKAGDLATLHFDETSIYEMDVYAKTDIPVLFVTVEAGIMPEGAEAPEGDVYEYIASFLYDTPAENVSKSTIRFSILSDWVDSRLSSPDLLSLYYYSEDEDEWTKLSTVFDSEENGVCYYYADSASLGHLAIVAVPDLDQVKSLSLQSEVTEQPTLAGVEKSADSATTVATPKATPLFGSMIVFVVFGLLCTIAVVNRRCRKNDKK</sequence>
<dbReference type="SUPFAM" id="SSF63829">
    <property type="entry name" value="Calcium-dependent phosphotriesterase"/>
    <property type="match status" value="1"/>
</dbReference>
<dbReference type="eggNOG" id="arCOG02482">
    <property type="taxonomic scope" value="Archaea"/>
</dbReference>
<feature type="domain" description="PKD" evidence="2">
    <location>
        <begin position="732"/>
        <end position="787"/>
    </location>
</feature>
<reference evidence="3 4" key="1">
    <citation type="journal article" date="2010" name="Stand. Genomic Sci.">
        <title>Complete genome sequence of Methanoplanus petrolearius type strain (SEBR 4847).</title>
        <authorList>
            <person name="Brambilla E."/>
            <person name="Djao O.D."/>
            <person name="Daligault H."/>
            <person name="Lapidus A."/>
            <person name="Lucas S."/>
            <person name="Hammon N."/>
            <person name="Nolan M."/>
            <person name="Tice H."/>
            <person name="Cheng J.F."/>
            <person name="Han C."/>
            <person name="Tapia R."/>
            <person name="Goodwin L."/>
            <person name="Pitluck S."/>
            <person name="Liolios K."/>
            <person name="Ivanova N."/>
            <person name="Mavromatis K."/>
            <person name="Mikhailova N."/>
            <person name="Pati A."/>
            <person name="Chen A."/>
            <person name="Palaniappan K."/>
            <person name="Land M."/>
            <person name="Hauser L."/>
            <person name="Chang Y.J."/>
            <person name="Jeffries C.D."/>
            <person name="Rohde M."/>
            <person name="Spring S."/>
            <person name="Sikorski J."/>
            <person name="Goker M."/>
            <person name="Woyke T."/>
            <person name="Bristow J."/>
            <person name="Eisen J.A."/>
            <person name="Markowitz V."/>
            <person name="Hugenholtz P."/>
            <person name="Kyrpides N.C."/>
            <person name="Klenk H.P."/>
        </authorList>
    </citation>
    <scope>NUCLEOTIDE SEQUENCE [LARGE SCALE GENOMIC DNA]</scope>
    <source>
        <strain evidence="4">DSM 11571 / OCM 486 / SEBR 4847</strain>
    </source>
</reference>
<dbReference type="SUPFAM" id="SSF49299">
    <property type="entry name" value="PKD domain"/>
    <property type="match status" value="9"/>
</dbReference>
<dbReference type="STRING" id="679926.Mpet_1215"/>
<feature type="domain" description="PKD" evidence="2">
    <location>
        <begin position="1394"/>
        <end position="1468"/>
    </location>
</feature>
<dbReference type="PROSITE" id="PS50093">
    <property type="entry name" value="PKD"/>
    <property type="match status" value="9"/>
</dbReference>
<evidence type="ECO:0000313" key="3">
    <source>
        <dbReference type="EMBL" id="ADN35976.1"/>
    </source>
</evidence>
<dbReference type="NCBIfam" id="TIGR04213">
    <property type="entry name" value="PGF_pre_PGF"/>
    <property type="match status" value="1"/>
</dbReference>
<dbReference type="KEGG" id="mpi:Mpet_1215"/>
<dbReference type="eggNOG" id="arCOG02508">
    <property type="taxonomic scope" value="Archaea"/>
</dbReference>
<dbReference type="SMART" id="SM00564">
    <property type="entry name" value="PQQ"/>
    <property type="match status" value="8"/>
</dbReference>
<keyword evidence="1" id="KW-1133">Transmembrane helix</keyword>
<dbReference type="eggNOG" id="arCOG09475">
    <property type="taxonomic scope" value="Archaea"/>
</dbReference>
<dbReference type="InterPro" id="IPR013783">
    <property type="entry name" value="Ig-like_fold"/>
</dbReference>
<dbReference type="eggNOG" id="arCOG02492">
    <property type="taxonomic scope" value="Archaea"/>
</dbReference>
<dbReference type="InterPro" id="IPR018391">
    <property type="entry name" value="PQQ_b-propeller_rpt"/>
</dbReference>
<dbReference type="Gene3D" id="2.130.10.10">
    <property type="entry name" value="YVTN repeat-like/Quinoprotein amine dehydrogenase"/>
    <property type="match status" value="1"/>
</dbReference>
<feature type="domain" description="PKD" evidence="2">
    <location>
        <begin position="1476"/>
        <end position="1558"/>
    </location>
</feature>
<name>E1RDM3_METP4</name>
<dbReference type="SMART" id="SM00089">
    <property type="entry name" value="PKD"/>
    <property type="match status" value="9"/>
</dbReference>
<dbReference type="Pfam" id="PF18911">
    <property type="entry name" value="PKD_4"/>
    <property type="match status" value="9"/>
</dbReference>
<feature type="domain" description="PKD" evidence="2">
    <location>
        <begin position="893"/>
        <end position="972"/>
    </location>
</feature>
<keyword evidence="1" id="KW-0812">Transmembrane</keyword>
<protein>
    <submittedName>
        <fullName evidence="3">PKD domain containing protein</fullName>
    </submittedName>
</protein>
<dbReference type="PANTHER" id="PTHR36842:SF1">
    <property type="entry name" value="PROTEIN TOLB"/>
    <property type="match status" value="1"/>
</dbReference>
<dbReference type="Gene3D" id="2.60.40.10">
    <property type="entry name" value="Immunoglobulins"/>
    <property type="match status" value="9"/>
</dbReference>
<feature type="domain" description="PKD" evidence="2">
    <location>
        <begin position="808"/>
        <end position="894"/>
    </location>
</feature>
<dbReference type="FunFam" id="2.60.40.10:FF:000270">
    <property type="entry name" value="Cell surface protein"/>
    <property type="match status" value="7"/>
</dbReference>
<evidence type="ECO:0000259" key="2">
    <source>
        <dbReference type="PROSITE" id="PS50093"/>
    </source>
</evidence>
<dbReference type="HOGENOM" id="CLU_230798_0_0_2"/>
<feature type="domain" description="PKD" evidence="2">
    <location>
        <begin position="978"/>
        <end position="1051"/>
    </location>
</feature>
<evidence type="ECO:0000256" key="1">
    <source>
        <dbReference type="SAM" id="Phobius"/>
    </source>
</evidence>
<dbReference type="InterPro" id="IPR035986">
    <property type="entry name" value="PKD_dom_sf"/>
</dbReference>
<dbReference type="CDD" id="cd00146">
    <property type="entry name" value="PKD"/>
    <property type="match status" value="9"/>
</dbReference>
<dbReference type="PANTHER" id="PTHR36842">
    <property type="entry name" value="PROTEIN TOLB HOMOLOG"/>
    <property type="match status" value="1"/>
</dbReference>
<feature type="domain" description="PKD" evidence="2">
    <location>
        <begin position="1702"/>
        <end position="1778"/>
    </location>
</feature>
<dbReference type="InterPro" id="IPR022409">
    <property type="entry name" value="PKD/Chitinase_dom"/>
</dbReference>
<dbReference type="Pfam" id="PF13360">
    <property type="entry name" value="PQQ_2"/>
    <property type="match status" value="1"/>
</dbReference>
<accession>E1RDM3</accession>
<keyword evidence="4" id="KW-1185">Reference proteome</keyword>
<feature type="domain" description="PKD" evidence="2">
    <location>
        <begin position="1061"/>
        <end position="1144"/>
    </location>
</feature>
<dbReference type="Gene3D" id="2.60.120.260">
    <property type="entry name" value="Galactose-binding domain-like"/>
    <property type="match status" value="1"/>
</dbReference>
<dbReference type="Proteomes" id="UP000006565">
    <property type="component" value="Chromosome"/>
</dbReference>
<dbReference type="InterPro" id="IPR002372">
    <property type="entry name" value="PQQ_rpt_dom"/>
</dbReference>
<dbReference type="InterPro" id="IPR000601">
    <property type="entry name" value="PKD_dom"/>
</dbReference>
<feature type="transmembrane region" description="Helical" evidence="1">
    <location>
        <begin position="2208"/>
        <end position="2227"/>
    </location>
</feature>
<dbReference type="Gene3D" id="2.40.10.480">
    <property type="match status" value="2"/>
</dbReference>
<feature type="domain" description="PKD" evidence="2">
    <location>
        <begin position="274"/>
        <end position="358"/>
    </location>
</feature>
<dbReference type="EMBL" id="CP002117">
    <property type="protein sequence ID" value="ADN35976.1"/>
    <property type="molecule type" value="Genomic_DNA"/>
</dbReference>
<dbReference type="eggNOG" id="arCOG02515">
    <property type="taxonomic scope" value="Archaea"/>
</dbReference>
<keyword evidence="1" id="KW-0472">Membrane</keyword>
<dbReference type="eggNOG" id="arCOG02542">
    <property type="taxonomic scope" value="Archaea"/>
</dbReference>